<keyword evidence="2" id="KW-1185">Reference proteome</keyword>
<dbReference type="OrthoDB" id="9104280at2"/>
<accession>A0A158D1V1</accession>
<dbReference type="EMBL" id="FCOI02000031">
    <property type="protein sequence ID" value="SAK88196.1"/>
    <property type="molecule type" value="Genomic_DNA"/>
</dbReference>
<sequence>MSAHAYIQYADVPQNLIDTSRQHIDGVTGAKVIAFDGCPFAGQIETDGDSLEVEFPFPRNAELRDSFVAWLMNWGISFMVAM</sequence>
<gene>
    <name evidence="1" type="ORF">AWB76_06295</name>
</gene>
<dbReference type="RefSeq" id="WP_061163921.1">
    <property type="nucleotide sequence ID" value="NZ_FCOI02000031.1"/>
</dbReference>
<protein>
    <submittedName>
        <fullName evidence="1">Gp65</fullName>
    </submittedName>
</protein>
<reference evidence="2" key="1">
    <citation type="submission" date="2016-01" db="EMBL/GenBank/DDBJ databases">
        <authorList>
            <person name="Peeters Charlotte."/>
        </authorList>
    </citation>
    <scope>NUCLEOTIDE SEQUENCE [LARGE SCALE GENOMIC DNA]</scope>
</reference>
<proteinExistence type="predicted"/>
<dbReference type="AlphaFoldDB" id="A0A158D1V1"/>
<evidence type="ECO:0000313" key="2">
    <source>
        <dbReference type="Proteomes" id="UP000054624"/>
    </source>
</evidence>
<organism evidence="1 2">
    <name type="scientific">Caballeronia temeraria</name>
    <dbReference type="NCBI Taxonomy" id="1777137"/>
    <lineage>
        <taxon>Bacteria</taxon>
        <taxon>Pseudomonadati</taxon>
        <taxon>Pseudomonadota</taxon>
        <taxon>Betaproteobacteria</taxon>
        <taxon>Burkholderiales</taxon>
        <taxon>Burkholderiaceae</taxon>
        <taxon>Caballeronia</taxon>
    </lineage>
</organism>
<dbReference type="STRING" id="1777137.AWB76_06295"/>
<dbReference type="Proteomes" id="UP000054624">
    <property type="component" value="Unassembled WGS sequence"/>
</dbReference>
<name>A0A158D1V1_9BURK</name>
<evidence type="ECO:0000313" key="1">
    <source>
        <dbReference type="EMBL" id="SAK88196.1"/>
    </source>
</evidence>